<dbReference type="PROSITE" id="PS50901">
    <property type="entry name" value="FTSK"/>
    <property type="match status" value="1"/>
</dbReference>
<dbReference type="InterPro" id="IPR036388">
    <property type="entry name" value="WH-like_DNA-bd_sf"/>
</dbReference>
<keyword evidence="7" id="KW-0812">Transmembrane</keyword>
<organism evidence="9 10">
    <name type="scientific">Faecalibacterium langellae</name>
    <dbReference type="NCBI Taxonomy" id="3435293"/>
    <lineage>
        <taxon>Bacteria</taxon>
        <taxon>Bacillati</taxon>
        <taxon>Bacillota</taxon>
        <taxon>Clostridia</taxon>
        <taxon>Eubacteriales</taxon>
        <taxon>Oscillospiraceae</taxon>
        <taxon>Faecalibacterium</taxon>
    </lineage>
</organism>
<dbReference type="InterPro" id="IPR018541">
    <property type="entry name" value="Ftsk_gamma"/>
</dbReference>
<feature type="compositionally biased region" description="Basic and acidic residues" evidence="6">
    <location>
        <begin position="314"/>
        <end position="324"/>
    </location>
</feature>
<comment type="similarity">
    <text evidence="1">Belongs to the FtsK/SpoIIIE/SftA family.</text>
</comment>
<dbReference type="Proteomes" id="UP000220752">
    <property type="component" value="Unassembled WGS sequence"/>
</dbReference>
<dbReference type="InterPro" id="IPR027417">
    <property type="entry name" value="P-loop_NTPase"/>
</dbReference>
<evidence type="ECO:0000256" key="5">
    <source>
        <dbReference type="PROSITE-ProRule" id="PRU00289"/>
    </source>
</evidence>
<evidence type="ECO:0000256" key="7">
    <source>
        <dbReference type="SAM" id="Phobius"/>
    </source>
</evidence>
<dbReference type="PANTHER" id="PTHR22683">
    <property type="entry name" value="SPORULATION PROTEIN RELATED"/>
    <property type="match status" value="1"/>
</dbReference>
<feature type="region of interest" description="Disordered" evidence="6">
    <location>
        <begin position="1"/>
        <end position="21"/>
    </location>
</feature>
<feature type="transmembrane region" description="Helical" evidence="7">
    <location>
        <begin position="152"/>
        <end position="169"/>
    </location>
</feature>
<feature type="region of interest" description="Disordered" evidence="6">
    <location>
        <begin position="883"/>
        <end position="902"/>
    </location>
</feature>
<evidence type="ECO:0000256" key="2">
    <source>
        <dbReference type="ARBA" id="ARBA00022741"/>
    </source>
</evidence>
<dbReference type="GO" id="GO:0003677">
    <property type="term" value="F:DNA binding"/>
    <property type="evidence" value="ECO:0007669"/>
    <property type="project" value="UniProtKB-KW"/>
</dbReference>
<dbReference type="InterPro" id="IPR036390">
    <property type="entry name" value="WH_DNA-bd_sf"/>
</dbReference>
<keyword evidence="9" id="KW-0132">Cell division</keyword>
<protein>
    <submittedName>
        <fullName evidence="9">Cell division protein FtsK</fullName>
    </submittedName>
</protein>
<keyword evidence="7" id="KW-1133">Transmembrane helix</keyword>
<evidence type="ECO:0000313" key="9">
    <source>
        <dbReference type="EMBL" id="PDX58825.1"/>
    </source>
</evidence>
<dbReference type="SMART" id="SM00843">
    <property type="entry name" value="Ftsk_gamma"/>
    <property type="match status" value="1"/>
</dbReference>
<feature type="region of interest" description="Disordered" evidence="6">
    <location>
        <begin position="308"/>
        <end position="332"/>
    </location>
</feature>
<evidence type="ECO:0000256" key="3">
    <source>
        <dbReference type="ARBA" id="ARBA00022840"/>
    </source>
</evidence>
<dbReference type="InterPro" id="IPR041027">
    <property type="entry name" value="FtsK_alpha"/>
</dbReference>
<proteinExistence type="inferred from homology"/>
<dbReference type="AlphaFoldDB" id="A0A2A6ZBN2"/>
<evidence type="ECO:0000256" key="1">
    <source>
        <dbReference type="ARBA" id="ARBA00006474"/>
    </source>
</evidence>
<keyword evidence="7" id="KW-0472">Membrane</keyword>
<dbReference type="Pfam" id="PF01580">
    <property type="entry name" value="FtsK_SpoIIIE"/>
    <property type="match status" value="1"/>
</dbReference>
<dbReference type="Gene3D" id="3.40.50.300">
    <property type="entry name" value="P-loop containing nucleotide triphosphate hydrolases"/>
    <property type="match status" value="1"/>
</dbReference>
<evidence type="ECO:0000256" key="4">
    <source>
        <dbReference type="ARBA" id="ARBA00023125"/>
    </source>
</evidence>
<feature type="transmembrane region" description="Helical" evidence="7">
    <location>
        <begin position="55"/>
        <end position="76"/>
    </location>
</feature>
<feature type="region of interest" description="Disordered" evidence="6">
    <location>
        <begin position="262"/>
        <end position="290"/>
    </location>
</feature>
<dbReference type="EMBL" id="NMTQ01000022">
    <property type="protein sequence ID" value="PDX58825.1"/>
    <property type="molecule type" value="Genomic_DNA"/>
</dbReference>
<dbReference type="InterPro" id="IPR002543">
    <property type="entry name" value="FtsK_dom"/>
</dbReference>
<dbReference type="SUPFAM" id="SSF46785">
    <property type="entry name" value="Winged helix' DNA-binding domain"/>
    <property type="match status" value="1"/>
</dbReference>
<dbReference type="Gene3D" id="1.10.10.10">
    <property type="entry name" value="Winged helix-like DNA-binding domain superfamily/Winged helix DNA-binding domain"/>
    <property type="match status" value="1"/>
</dbReference>
<reference evidence="9 10" key="1">
    <citation type="journal article" date="2017" name="Front. Microbiol.">
        <title>New Insights into the Diversity of the Genus Faecalibacterium.</title>
        <authorList>
            <person name="Benevides L."/>
            <person name="Burman S."/>
            <person name="Martin R."/>
            <person name="Robert V."/>
            <person name="Thomas M."/>
            <person name="Miquel S."/>
            <person name="Chain F."/>
            <person name="Sokol H."/>
            <person name="Bermudez-Humaran L.G."/>
            <person name="Morrison M."/>
            <person name="Langella P."/>
            <person name="Azevedo V.A."/>
            <person name="Chatel J.M."/>
            <person name="Soares S."/>
        </authorList>
    </citation>
    <scope>NUCLEOTIDE SEQUENCE [LARGE SCALE GENOMIC DNA]</scope>
    <source>
        <strain evidence="10">CNCM I-4540</strain>
    </source>
</reference>
<dbReference type="Pfam" id="PF17854">
    <property type="entry name" value="FtsK_alpha"/>
    <property type="match status" value="1"/>
</dbReference>
<evidence type="ECO:0000256" key="6">
    <source>
        <dbReference type="SAM" id="MobiDB-lite"/>
    </source>
</evidence>
<dbReference type="SMART" id="SM00382">
    <property type="entry name" value="AAA"/>
    <property type="match status" value="1"/>
</dbReference>
<feature type="transmembrane region" description="Helical" evidence="7">
    <location>
        <begin position="128"/>
        <end position="147"/>
    </location>
</feature>
<evidence type="ECO:0000259" key="8">
    <source>
        <dbReference type="PROSITE" id="PS50901"/>
    </source>
</evidence>
<evidence type="ECO:0000313" key="10">
    <source>
        <dbReference type="Proteomes" id="UP000220752"/>
    </source>
</evidence>
<dbReference type="CDD" id="cd01127">
    <property type="entry name" value="TrwB_TraG_TraD_VirD4"/>
    <property type="match status" value="1"/>
</dbReference>
<feature type="compositionally biased region" description="Basic residues" evidence="6">
    <location>
        <begin position="1"/>
        <end position="20"/>
    </location>
</feature>
<keyword evidence="2 5" id="KW-0547">Nucleotide-binding</keyword>
<keyword evidence="10" id="KW-1185">Reference proteome</keyword>
<comment type="caution">
    <text evidence="9">The sequence shown here is derived from an EMBL/GenBank/DDBJ whole genome shotgun (WGS) entry which is preliminary data.</text>
</comment>
<dbReference type="Pfam" id="PF09397">
    <property type="entry name" value="FtsK_gamma"/>
    <property type="match status" value="1"/>
</dbReference>
<feature type="region of interest" description="Disordered" evidence="6">
    <location>
        <begin position="205"/>
        <end position="239"/>
    </location>
</feature>
<feature type="domain" description="FtsK" evidence="8">
    <location>
        <begin position="619"/>
        <end position="815"/>
    </location>
</feature>
<gene>
    <name evidence="9" type="ORF">CGS46_06905</name>
</gene>
<dbReference type="InterPro" id="IPR003593">
    <property type="entry name" value="AAA+_ATPase"/>
</dbReference>
<dbReference type="SUPFAM" id="SSF52540">
    <property type="entry name" value="P-loop containing nucleoside triphosphate hydrolases"/>
    <property type="match status" value="1"/>
</dbReference>
<feature type="transmembrane region" description="Helical" evidence="7">
    <location>
        <begin position="88"/>
        <end position="108"/>
    </location>
</feature>
<keyword evidence="9" id="KW-0131">Cell cycle</keyword>
<dbReference type="InterPro" id="IPR050206">
    <property type="entry name" value="FtsK/SpoIIIE/SftA"/>
</dbReference>
<accession>A0A2A6ZBN2</accession>
<keyword evidence="3 5" id="KW-0067">ATP-binding</keyword>
<name>A0A2A6ZBN2_9FIRM</name>
<dbReference type="GO" id="GO:0051301">
    <property type="term" value="P:cell division"/>
    <property type="evidence" value="ECO:0007669"/>
    <property type="project" value="UniProtKB-KW"/>
</dbReference>
<dbReference type="Gene3D" id="3.30.980.40">
    <property type="match status" value="1"/>
</dbReference>
<dbReference type="GO" id="GO:0016020">
    <property type="term" value="C:membrane"/>
    <property type="evidence" value="ECO:0007669"/>
    <property type="project" value="UniProtKB-SubCell"/>
</dbReference>
<dbReference type="GO" id="GO:0005524">
    <property type="term" value="F:ATP binding"/>
    <property type="evidence" value="ECO:0007669"/>
    <property type="project" value="UniProtKB-UniRule"/>
</dbReference>
<sequence length="976" mass="104731">MATKKRKTTTRRAASRKKRAEQRLPAGLGTLFAGLLLVVLAFVEGDSAWKALHDVLFGLFGCGSFVLGAAVCCLAVQYTRGEDLLPKIFKLVLGLVFACGTVIVFSDIQPQGMSAFQMTAACYANGVNAWIGGGALGALLGGSLLLLCGRPAATLIMIVLALCVSLYIFDLTPAEVWQWLCAAFGGVHAKGAAMAQQSAARRAERAAARAAEAEAEEDYDEAEDEYRDEEDAEEEMETPAFRIGVPDWLNGIRHWGHKVTEEMEAEEPEAAPQPEPPADTSGQPLAQPEPAAPAITPVQVRVSRPRASFDVDLGPDHTEVKEGGSEPIEPLIVGPGGTFGQNPLRPAPRPAPQPIVQDAVETDASDFFAKAAQPVQPAAAESFETPVMTPAMPTAQPESPAAAVTPEMPAVPIQPAVPAAPARVSAENAVAMRGTPDEDGWISITSEPVEEKDISTLVAAAMEKPAASEQAAAAAPVDETEPVDTYQYQYPPIELFEKPQDETDPGAQEELKANAQKLVDTLESFGVRTRVLDISRGPSVTRYEVQPMAGVKISRITSLADDIALNLAVADVRMEAPIPGKPAVGIEVPNHKKTPVYIRSVFESQSFLRMTSPLGIALGKDIAGVAQVADLCKMPHLLIAGSTGSGKSVCVNSIIMSLLFRSSPEDVKLLLIDPKVVELAEYNGIPHLLMPVVTEPKKAAGALGSAVQEMERRYRLFAENNVRDIKSFNKLAAERPDLEKMPYIAIIIDELADLMMVVGKDVEDSICRIAQKARAAGMHLIVATQRPSVDVITGLIKANIPSRIAFAVSSQVDSRTILDGSGAEKLLGMGDMLFMPVGAPKPTRIQGTFVRDEEISRVLDFIKQSGTVQYDEAMIEAMEKHAIQDGKKGSGGADSDEDPDTDPMFKQAVEVVIDAGQASTSLLQRRCKLGYARAARIMDEMEQKGIIGPYEGAKPRAVLISRQQWLEMQMNQPDET</sequence>
<dbReference type="PANTHER" id="PTHR22683:SF41">
    <property type="entry name" value="DNA TRANSLOCASE FTSK"/>
    <property type="match status" value="1"/>
</dbReference>
<keyword evidence="4" id="KW-0238">DNA-binding</keyword>
<feature type="binding site" evidence="5">
    <location>
        <begin position="641"/>
        <end position="648"/>
    </location>
    <ligand>
        <name>ATP</name>
        <dbReference type="ChEBI" id="CHEBI:30616"/>
    </ligand>
</feature>
<feature type="compositionally biased region" description="Acidic residues" evidence="6">
    <location>
        <begin position="213"/>
        <end position="237"/>
    </location>
</feature>